<name>A0A2P6N8V5_9EUKA</name>
<feature type="transmembrane region" description="Helical" evidence="1">
    <location>
        <begin position="39"/>
        <end position="62"/>
    </location>
</feature>
<gene>
    <name evidence="2" type="ORF">PROFUN_11981</name>
</gene>
<dbReference type="EMBL" id="MDYQ01000151">
    <property type="protein sequence ID" value="PRP80383.1"/>
    <property type="molecule type" value="Genomic_DNA"/>
</dbReference>
<keyword evidence="1" id="KW-0472">Membrane</keyword>
<reference evidence="2 3" key="1">
    <citation type="journal article" date="2018" name="Genome Biol. Evol.">
        <title>Multiple Roots of Fruiting Body Formation in Amoebozoa.</title>
        <authorList>
            <person name="Hillmann F."/>
            <person name="Forbes G."/>
            <person name="Novohradska S."/>
            <person name="Ferling I."/>
            <person name="Riege K."/>
            <person name="Groth M."/>
            <person name="Westermann M."/>
            <person name="Marz M."/>
            <person name="Spaller T."/>
            <person name="Winckler T."/>
            <person name="Schaap P."/>
            <person name="Glockner G."/>
        </authorList>
    </citation>
    <scope>NUCLEOTIDE SEQUENCE [LARGE SCALE GENOMIC DNA]</scope>
    <source>
        <strain evidence="2 3">Jena</strain>
    </source>
</reference>
<proteinExistence type="predicted"/>
<evidence type="ECO:0000313" key="3">
    <source>
        <dbReference type="Proteomes" id="UP000241769"/>
    </source>
</evidence>
<keyword evidence="1" id="KW-1133">Transmembrane helix</keyword>
<sequence>MEDQSSSQYSVIISLVSSVIINRNDRYGPAIRAFYKAFLFGYTVTVAPKLLKYWVAFLFVLFKKGSSKHPLGNTIWNTGRALIRALRPRAFAMACAFTLGGWRLSDELSKYVFFIVPHSLILQAFLRSIGDQMANPSGGERTETETTDRDKLIASRVRTFVCSSIFSFLGLCIVHSNPSAAPKLAPYFMSPTSKGKSNRPRSYKTIQSPTLDLTLLLAVRAADSLVRLMYFNIPTLYRLPSHLTDMCDVVVFSLSCAKIMHSWFFYPDSLPPAYSQWITKLADMDVRLLEALRYMRDGTLKYGEGRHREILMGLSKDLGFPREIADIKTRRSVDCRVIHGGVADSCHGNTIVRWGRSFYQSLMIYLPVHFIPLLLFRMKELKTSPFSLMFHTLMSVVRSASFLSTFVASIWFSVCLTRTLLGPKLFPNLRDNLPLDNRVGLIGSLICGLSILIENKRRRSEMALYVLPRALYILLDQLYLGRGLSNGKNDAQIFVDRLSRTMRWEKLVFGLSMGTVVTSLRYKPELVRGLVKGVLVYTRKSLLYRRYRTPIPFFAWHNISL</sequence>
<dbReference type="InParanoid" id="A0A2P6N8V5"/>
<keyword evidence="3" id="KW-1185">Reference proteome</keyword>
<keyword evidence="1" id="KW-0812">Transmembrane</keyword>
<protein>
    <recommendedName>
        <fullName evidence="4">Transmembrane protein 135 N-terminal domain-containing protein</fullName>
    </recommendedName>
</protein>
<evidence type="ECO:0008006" key="4">
    <source>
        <dbReference type="Google" id="ProtNLM"/>
    </source>
</evidence>
<organism evidence="2 3">
    <name type="scientific">Planoprotostelium fungivorum</name>
    <dbReference type="NCBI Taxonomy" id="1890364"/>
    <lineage>
        <taxon>Eukaryota</taxon>
        <taxon>Amoebozoa</taxon>
        <taxon>Evosea</taxon>
        <taxon>Variosea</taxon>
        <taxon>Cavosteliida</taxon>
        <taxon>Cavosteliaceae</taxon>
        <taxon>Planoprotostelium</taxon>
    </lineage>
</organism>
<dbReference type="InterPro" id="IPR026749">
    <property type="entry name" value="Tmem135"/>
</dbReference>
<dbReference type="Proteomes" id="UP000241769">
    <property type="component" value="Unassembled WGS sequence"/>
</dbReference>
<dbReference type="PANTHER" id="PTHR12459">
    <property type="entry name" value="TRANSMEMBRANE PROTEIN 135-RELATED"/>
    <property type="match status" value="1"/>
</dbReference>
<evidence type="ECO:0000313" key="2">
    <source>
        <dbReference type="EMBL" id="PRP80383.1"/>
    </source>
</evidence>
<dbReference type="AlphaFoldDB" id="A0A2P6N8V5"/>
<comment type="caution">
    <text evidence="2">The sequence shown here is derived from an EMBL/GenBank/DDBJ whole genome shotgun (WGS) entry which is preliminary data.</text>
</comment>
<accession>A0A2P6N8V5</accession>
<dbReference type="PANTHER" id="PTHR12459:SF15">
    <property type="entry name" value="TRANSMEMBRANE PROTEIN 135"/>
    <property type="match status" value="1"/>
</dbReference>
<dbReference type="OrthoDB" id="4021778at2759"/>
<evidence type="ECO:0000256" key="1">
    <source>
        <dbReference type="SAM" id="Phobius"/>
    </source>
</evidence>